<sequence length="686" mass="78129">MIRLLRKKNTGRRVEPDEPKNSLPQIGPQSRMTEAAMSSGFHSPSQLLARSDTHQMQVPREVLSGSPLQQGGVRPVHQGLVFNGHPRRVLPSIDLSQERGDPGKLEVSAVVMANDRFKYAGSRSICDRYSLNICNRNYRLPSITQSLPTRNYSPPVPEYIPFPNQSSVLPPIIENTVDNDEEQELEDEEIEEDQDESVQESNSMSCQEEEEDNAPESENPDEYVYIVKETGFSRAVMKVKRSELQSRENESLNNAIDGSELLPEYAATPASPCPARPRSSIVRNNKSCSKRRKYRCSVRPSLPTIPEDEVVHHVSAHPVRRATIDTISEEEEEEEEMLEVYNELENILDLYENLVDDDNYEEDEDDMEIKDCESDEQKSDEELSSEGESSSESLSDEESSLTEEEEEYITANEENEEADIERKNKNDTVPFSIEADLIAINEQVEEEQSIITNEEDVDETDDTSLLESEAHDISNKIESLLESIVGCLVDTSNDEKCTSDATEIDNDSKTEEEGVYIAVRMEEYNGGDDYTTEENNEENDHEKQEIDKMIDDEKMIEVKQFIERDDNEESIEYSLVLLNDDSNISVIINNTASESEIEEIELIDVSLEHNDTFDATKEDNEEMNDDDDDDTSLKTEVLSCGPVTRDNEDTRTNIKERGRRRKISLKPVRRLLSKIKKRMKSLFKSA</sequence>
<feature type="coiled-coil region" evidence="1">
    <location>
        <begin position="324"/>
        <end position="354"/>
    </location>
</feature>
<reference evidence="3" key="1">
    <citation type="submission" date="2017-05" db="UniProtKB">
        <authorList>
            <consortium name="EnsemblMetazoa"/>
        </authorList>
    </citation>
    <scope>IDENTIFICATION</scope>
</reference>
<keyword evidence="1" id="KW-0175">Coiled coil</keyword>
<accession>A0A1X7UYQ0</accession>
<dbReference type="AlphaFoldDB" id="A0A1X7UYQ0"/>
<feature type="region of interest" description="Disordered" evidence="2">
    <location>
        <begin position="361"/>
        <end position="428"/>
    </location>
</feature>
<evidence type="ECO:0000313" key="3">
    <source>
        <dbReference type="EnsemblMetazoa" id="Aqu2.1.33095_001"/>
    </source>
</evidence>
<dbReference type="InParanoid" id="A0A1X7UYQ0"/>
<feature type="region of interest" description="Disordered" evidence="2">
    <location>
        <begin position="1"/>
        <end position="41"/>
    </location>
</feature>
<feature type="compositionally biased region" description="Polar residues" evidence="2">
    <location>
        <begin position="22"/>
        <end position="32"/>
    </location>
</feature>
<feature type="compositionally biased region" description="Acidic residues" evidence="2">
    <location>
        <begin position="207"/>
        <end position="221"/>
    </location>
</feature>
<feature type="compositionally biased region" description="Acidic residues" evidence="2">
    <location>
        <begin position="180"/>
        <end position="198"/>
    </location>
</feature>
<feature type="region of interest" description="Disordered" evidence="2">
    <location>
        <begin position="180"/>
        <end position="221"/>
    </location>
</feature>
<feature type="compositionally biased region" description="Acidic residues" evidence="2">
    <location>
        <begin position="394"/>
        <end position="419"/>
    </location>
</feature>
<feature type="compositionally biased region" description="Basic and acidic residues" evidence="2">
    <location>
        <begin position="369"/>
        <end position="381"/>
    </location>
</feature>
<name>A0A1X7UYQ0_AMPQE</name>
<dbReference type="OrthoDB" id="10072300at2759"/>
<evidence type="ECO:0000256" key="2">
    <source>
        <dbReference type="SAM" id="MobiDB-lite"/>
    </source>
</evidence>
<protein>
    <submittedName>
        <fullName evidence="3">Uncharacterized protein</fullName>
    </submittedName>
</protein>
<organism evidence="3">
    <name type="scientific">Amphimedon queenslandica</name>
    <name type="common">Sponge</name>
    <dbReference type="NCBI Taxonomy" id="400682"/>
    <lineage>
        <taxon>Eukaryota</taxon>
        <taxon>Metazoa</taxon>
        <taxon>Porifera</taxon>
        <taxon>Demospongiae</taxon>
        <taxon>Heteroscleromorpha</taxon>
        <taxon>Haplosclerida</taxon>
        <taxon>Niphatidae</taxon>
        <taxon>Amphimedon</taxon>
    </lineage>
</organism>
<dbReference type="EnsemblMetazoa" id="Aqu2.1.33095_001">
    <property type="protein sequence ID" value="Aqu2.1.33095_001"/>
    <property type="gene ID" value="Aqu2.1.33095"/>
</dbReference>
<feature type="compositionally biased region" description="Basic residues" evidence="2">
    <location>
        <begin position="1"/>
        <end position="11"/>
    </location>
</feature>
<evidence type="ECO:0000256" key="1">
    <source>
        <dbReference type="SAM" id="Coils"/>
    </source>
</evidence>
<proteinExistence type="predicted"/>